<sequence>MRRLLRYYRQFDELSPEEVSAELRARRDAERALVAEPPLDLSGSAWHGPPHPELVNAATFALRRAVNDYADVAPLRDAIARLHDIDPGRVVVGHGAGELLRAALRNTTGKEVAVVWPGWQRLPALVEAAGATPVPVAGIAPERTTVLTTPADPSGAVTSFAGGDDWLIVDEALADFAEDAPIVDHPRVIQVRSFSKGHAMAGFRVGYAVLGTGVELPLAPAGGVGAAAVAGALWAVEHGAASVARRREQVARERARLAAALGDRVTPGVGPYVWLRADAAQLAAAGVYVAPGSAWGSSEHVRVTLRDAAATDRLLAALE</sequence>
<dbReference type="PROSITE" id="PS00105">
    <property type="entry name" value="AA_TRANSFER_CLASS_1"/>
    <property type="match status" value="1"/>
</dbReference>
<organism evidence="6 7">
    <name type="scientific">Solirubrobacter deserti</name>
    <dbReference type="NCBI Taxonomy" id="2282478"/>
    <lineage>
        <taxon>Bacteria</taxon>
        <taxon>Bacillati</taxon>
        <taxon>Actinomycetota</taxon>
        <taxon>Thermoleophilia</taxon>
        <taxon>Solirubrobacterales</taxon>
        <taxon>Solirubrobacteraceae</taxon>
        <taxon>Solirubrobacter</taxon>
    </lineage>
</organism>
<dbReference type="InterPro" id="IPR050106">
    <property type="entry name" value="HistidinolP_aminotransfase"/>
</dbReference>
<evidence type="ECO:0000313" key="7">
    <source>
        <dbReference type="Proteomes" id="UP001147700"/>
    </source>
</evidence>
<feature type="domain" description="Aminotransferase class I/classII large" evidence="5">
    <location>
        <begin position="166"/>
        <end position="318"/>
    </location>
</feature>
<gene>
    <name evidence="6" type="ORF">OJ962_08385</name>
</gene>
<evidence type="ECO:0000256" key="3">
    <source>
        <dbReference type="ARBA" id="ARBA00022898"/>
    </source>
</evidence>
<dbReference type="RefSeq" id="WP_202955836.1">
    <property type="nucleotide sequence ID" value="NZ_JAPCID010000009.1"/>
</dbReference>
<dbReference type="PANTHER" id="PTHR43643:SF3">
    <property type="entry name" value="HISTIDINOL-PHOSPHATE AMINOTRANSFERASE"/>
    <property type="match status" value="1"/>
</dbReference>
<comment type="cofactor">
    <cofactor evidence="4">
        <name>pyridoxal 5'-phosphate</name>
        <dbReference type="ChEBI" id="CHEBI:597326"/>
    </cofactor>
</comment>
<dbReference type="InterPro" id="IPR015421">
    <property type="entry name" value="PyrdxlP-dep_Trfase_major"/>
</dbReference>
<keyword evidence="1 4" id="KW-0032">Aminotransferase</keyword>
<evidence type="ECO:0000256" key="1">
    <source>
        <dbReference type="ARBA" id="ARBA00022576"/>
    </source>
</evidence>
<proteinExistence type="inferred from homology"/>
<comment type="caution">
    <text evidence="6">The sequence shown here is derived from an EMBL/GenBank/DDBJ whole genome shotgun (WGS) entry which is preliminary data.</text>
</comment>
<evidence type="ECO:0000256" key="4">
    <source>
        <dbReference type="RuleBase" id="RU000481"/>
    </source>
</evidence>
<dbReference type="GO" id="GO:0008483">
    <property type="term" value="F:transaminase activity"/>
    <property type="evidence" value="ECO:0007669"/>
    <property type="project" value="UniProtKB-KW"/>
</dbReference>
<reference evidence="6" key="1">
    <citation type="submission" date="2022-10" db="EMBL/GenBank/DDBJ databases">
        <title>The WGS of Solirubrobacter sp. CPCC 204708.</title>
        <authorList>
            <person name="Jiang Z."/>
        </authorList>
    </citation>
    <scope>NUCLEOTIDE SEQUENCE</scope>
    <source>
        <strain evidence="6">CPCC 204708</strain>
    </source>
</reference>
<evidence type="ECO:0000313" key="6">
    <source>
        <dbReference type="EMBL" id="MDA0137509.1"/>
    </source>
</evidence>
<accession>A0ABT4RG53</accession>
<dbReference type="EMBL" id="JAPCID010000009">
    <property type="protein sequence ID" value="MDA0137509.1"/>
    <property type="molecule type" value="Genomic_DNA"/>
</dbReference>
<dbReference type="Pfam" id="PF00155">
    <property type="entry name" value="Aminotran_1_2"/>
    <property type="match status" value="1"/>
</dbReference>
<dbReference type="InterPro" id="IPR004839">
    <property type="entry name" value="Aminotransferase_I/II_large"/>
</dbReference>
<comment type="similarity">
    <text evidence="4">Belongs to the class-I pyridoxal-phosphate-dependent aminotransferase family.</text>
</comment>
<evidence type="ECO:0000256" key="2">
    <source>
        <dbReference type="ARBA" id="ARBA00022679"/>
    </source>
</evidence>
<dbReference type="InterPro" id="IPR015422">
    <property type="entry name" value="PyrdxlP-dep_Trfase_small"/>
</dbReference>
<dbReference type="PANTHER" id="PTHR43643">
    <property type="entry name" value="HISTIDINOL-PHOSPHATE AMINOTRANSFERASE 2"/>
    <property type="match status" value="1"/>
</dbReference>
<protein>
    <recommendedName>
        <fullName evidence="4">Aminotransferase</fullName>
        <ecNumber evidence="4">2.6.1.-</ecNumber>
    </recommendedName>
</protein>
<dbReference type="Gene3D" id="3.40.640.10">
    <property type="entry name" value="Type I PLP-dependent aspartate aminotransferase-like (Major domain)"/>
    <property type="match status" value="1"/>
</dbReference>
<keyword evidence="2 4" id="KW-0808">Transferase</keyword>
<dbReference type="InterPro" id="IPR015424">
    <property type="entry name" value="PyrdxlP-dep_Trfase"/>
</dbReference>
<dbReference type="EC" id="2.6.1.-" evidence="4"/>
<keyword evidence="7" id="KW-1185">Reference proteome</keyword>
<name>A0ABT4RG53_9ACTN</name>
<dbReference type="InterPro" id="IPR004838">
    <property type="entry name" value="NHTrfase_class1_PyrdxlP-BS"/>
</dbReference>
<dbReference type="Gene3D" id="3.90.1150.10">
    <property type="entry name" value="Aspartate Aminotransferase, domain 1"/>
    <property type="match status" value="1"/>
</dbReference>
<dbReference type="Proteomes" id="UP001147700">
    <property type="component" value="Unassembled WGS sequence"/>
</dbReference>
<dbReference type="SUPFAM" id="SSF53383">
    <property type="entry name" value="PLP-dependent transferases"/>
    <property type="match status" value="1"/>
</dbReference>
<evidence type="ECO:0000259" key="5">
    <source>
        <dbReference type="Pfam" id="PF00155"/>
    </source>
</evidence>
<keyword evidence="3" id="KW-0663">Pyridoxal phosphate</keyword>
<dbReference type="CDD" id="cd00609">
    <property type="entry name" value="AAT_like"/>
    <property type="match status" value="1"/>
</dbReference>